<comment type="caution">
    <text evidence="1">The sequence shown here is derived from an EMBL/GenBank/DDBJ whole genome shotgun (WGS) entry which is preliminary data.</text>
</comment>
<proteinExistence type="predicted"/>
<protein>
    <submittedName>
        <fullName evidence="1">Uncharacterized protein</fullName>
    </submittedName>
</protein>
<keyword evidence="2" id="KW-1185">Reference proteome</keyword>
<reference evidence="1" key="1">
    <citation type="submission" date="2019-10" db="EMBL/GenBank/DDBJ databases">
        <title>The sequence and de novo assembly of the wild yak genome.</title>
        <authorList>
            <person name="Liu Y."/>
        </authorList>
    </citation>
    <scope>NUCLEOTIDE SEQUENCE [LARGE SCALE GENOMIC DNA]</scope>
    <source>
        <strain evidence="1">WY2019</strain>
    </source>
</reference>
<dbReference type="AlphaFoldDB" id="A0A6B0RMR0"/>
<dbReference type="EMBL" id="VBQZ03000071">
    <property type="protein sequence ID" value="MXQ91450.1"/>
    <property type="molecule type" value="Genomic_DNA"/>
</dbReference>
<evidence type="ECO:0000313" key="2">
    <source>
        <dbReference type="Proteomes" id="UP000322234"/>
    </source>
</evidence>
<dbReference type="Proteomes" id="UP000322234">
    <property type="component" value="Unassembled WGS sequence"/>
</dbReference>
<gene>
    <name evidence="1" type="ORF">E5288_WYG004685</name>
</gene>
<sequence length="219" mass="25166">MPAVLTVRKNERSGDVKDNVGVENEDWFSNQGFSVVFQANNMKATLGAYPDQNMRKEEEKSKSHEADIFPFAKLMVYLEKINILSWKCNEVGSVVNLCLLSCKVKGLAHVRTSKLHTSGLIKLNFHVDQNKIQSYGFQLSSSSTTLFSSFILELKEKPLEQQRMFYTSSEQATHYKSLEIKFKSQNKERRKRKGKVIKVGYNDKNGTIWIILFEKTLLD</sequence>
<evidence type="ECO:0000313" key="1">
    <source>
        <dbReference type="EMBL" id="MXQ91450.1"/>
    </source>
</evidence>
<name>A0A6B0RMR0_9CETA</name>
<organism evidence="1 2">
    <name type="scientific">Bos mutus</name>
    <name type="common">wild yak</name>
    <dbReference type="NCBI Taxonomy" id="72004"/>
    <lineage>
        <taxon>Eukaryota</taxon>
        <taxon>Metazoa</taxon>
        <taxon>Chordata</taxon>
        <taxon>Craniata</taxon>
        <taxon>Vertebrata</taxon>
        <taxon>Euteleostomi</taxon>
        <taxon>Mammalia</taxon>
        <taxon>Eutheria</taxon>
        <taxon>Laurasiatheria</taxon>
        <taxon>Artiodactyla</taxon>
        <taxon>Ruminantia</taxon>
        <taxon>Pecora</taxon>
        <taxon>Bovidae</taxon>
        <taxon>Bovinae</taxon>
        <taxon>Bos</taxon>
    </lineage>
</organism>
<accession>A0A6B0RMR0</accession>